<feature type="compositionally biased region" description="Acidic residues" evidence="1">
    <location>
        <begin position="67"/>
        <end position="77"/>
    </location>
</feature>
<feature type="compositionally biased region" description="Basic and acidic residues" evidence="1">
    <location>
        <begin position="1"/>
        <end position="66"/>
    </location>
</feature>
<accession>K0JY14</accession>
<dbReference type="STRING" id="1179773.BN6_17520"/>
<dbReference type="PATRIC" id="fig|1179773.3.peg.1757"/>
<feature type="compositionally biased region" description="Low complexity" evidence="1">
    <location>
        <begin position="96"/>
        <end position="109"/>
    </location>
</feature>
<dbReference type="AlphaFoldDB" id="K0JY14"/>
<dbReference type="OrthoDB" id="123178at2"/>
<dbReference type="HOGENOM" id="CLU_1342437_0_0_11"/>
<name>K0JY14_SACES</name>
<keyword evidence="3" id="KW-1185">Reference proteome</keyword>
<feature type="region of interest" description="Disordered" evidence="1">
    <location>
        <begin position="1"/>
        <end position="120"/>
    </location>
</feature>
<dbReference type="EMBL" id="HE804045">
    <property type="protein sequence ID" value="CCH29073.1"/>
    <property type="molecule type" value="Genomic_DNA"/>
</dbReference>
<dbReference type="eggNOG" id="COG0508">
    <property type="taxonomic scope" value="Bacteria"/>
</dbReference>
<dbReference type="RefSeq" id="WP_015099186.1">
    <property type="nucleotide sequence ID" value="NC_019673.1"/>
</dbReference>
<gene>
    <name evidence="2" type="ordered locus">BN6_17520</name>
</gene>
<reference evidence="2 3" key="1">
    <citation type="journal article" date="2012" name="BMC Genomics">
        <title>Complete genome sequence of Saccharothrix espanaensis DSM 44229T and comparison to the other completely sequenced Pseudonocardiaceae.</title>
        <authorList>
            <person name="Strobel T."/>
            <person name="Al-Dilaimi A."/>
            <person name="Blom J."/>
            <person name="Gessner A."/>
            <person name="Kalinowski J."/>
            <person name="Luzhetska M."/>
            <person name="Puhler A."/>
            <person name="Szczepanowski R."/>
            <person name="Bechthold A."/>
            <person name="Ruckert C."/>
        </authorList>
    </citation>
    <scope>NUCLEOTIDE SEQUENCE [LARGE SCALE GENOMIC DNA]</scope>
    <source>
        <strain evidence="3">ATCC 51144 / DSM 44229 / JCM 9112 / NBRC 15066 / NRRL 15764</strain>
    </source>
</reference>
<sequence length="204" mass="22831">MTDRLTTDDFVPPEKRGTHHDDDVLRDGHPDTRTDDVHPDAHPNAHTDAHTGVHGENTHTDDRVVENDSDAVYDEPADFDREPAADTALGHNPDIVPVTAPAAEPATAEQGARSDDEPLFGDTEAEELRTEWRGLQADFVDDPQDAVQRADELVAQVIGSLANTFAEHRRSLEEQWKQEGHADTEELRVALRRYRTFFDRLLSV</sequence>
<proteinExistence type="predicted"/>
<organism evidence="2 3">
    <name type="scientific">Saccharothrix espanaensis (strain ATCC 51144 / DSM 44229 / JCM 9112 / NBRC 15066 / NRRL 15764)</name>
    <dbReference type="NCBI Taxonomy" id="1179773"/>
    <lineage>
        <taxon>Bacteria</taxon>
        <taxon>Bacillati</taxon>
        <taxon>Actinomycetota</taxon>
        <taxon>Actinomycetes</taxon>
        <taxon>Pseudonocardiales</taxon>
        <taxon>Pseudonocardiaceae</taxon>
        <taxon>Saccharothrix</taxon>
    </lineage>
</organism>
<evidence type="ECO:0000256" key="1">
    <source>
        <dbReference type="SAM" id="MobiDB-lite"/>
    </source>
</evidence>
<dbReference type="KEGG" id="sesp:BN6_17520"/>
<evidence type="ECO:0000313" key="3">
    <source>
        <dbReference type="Proteomes" id="UP000006281"/>
    </source>
</evidence>
<protein>
    <submittedName>
        <fullName evidence="2">Uncharacterized protein</fullName>
    </submittedName>
</protein>
<evidence type="ECO:0000313" key="2">
    <source>
        <dbReference type="EMBL" id="CCH29073.1"/>
    </source>
</evidence>
<dbReference type="Proteomes" id="UP000006281">
    <property type="component" value="Chromosome"/>
</dbReference>